<dbReference type="InterPro" id="IPR013042">
    <property type="entry name" value="DUF1592"/>
</dbReference>
<feature type="compositionally biased region" description="Polar residues" evidence="1">
    <location>
        <begin position="368"/>
        <end position="379"/>
    </location>
</feature>
<feature type="region of interest" description="Disordered" evidence="1">
    <location>
        <begin position="368"/>
        <end position="395"/>
    </location>
</feature>
<evidence type="ECO:0000256" key="1">
    <source>
        <dbReference type="SAM" id="MobiDB-lite"/>
    </source>
</evidence>
<dbReference type="InterPro" id="IPR011478">
    <property type="entry name" value="DUF1585"/>
</dbReference>
<dbReference type="Pfam" id="PF07624">
    <property type="entry name" value="PSD2"/>
    <property type="match status" value="1"/>
</dbReference>
<dbReference type="Proteomes" id="UP000315003">
    <property type="component" value="Chromosome"/>
</dbReference>
<reference evidence="7 8" key="1">
    <citation type="submission" date="2019-02" db="EMBL/GenBank/DDBJ databases">
        <title>Deep-cultivation of Planctomycetes and their phenomic and genomic characterization uncovers novel biology.</title>
        <authorList>
            <person name="Wiegand S."/>
            <person name="Jogler M."/>
            <person name="Boedeker C."/>
            <person name="Pinto D."/>
            <person name="Vollmers J."/>
            <person name="Rivas-Marin E."/>
            <person name="Kohn T."/>
            <person name="Peeters S.H."/>
            <person name="Heuer A."/>
            <person name="Rast P."/>
            <person name="Oberbeckmann S."/>
            <person name="Bunk B."/>
            <person name="Jeske O."/>
            <person name="Meyerdierks A."/>
            <person name="Storesund J.E."/>
            <person name="Kallscheuer N."/>
            <person name="Luecker S."/>
            <person name="Lage O.M."/>
            <person name="Pohl T."/>
            <person name="Merkel B.J."/>
            <person name="Hornburger P."/>
            <person name="Mueller R.-W."/>
            <person name="Bruemmer F."/>
            <person name="Labrenz M."/>
            <person name="Spormann A.M."/>
            <person name="Op den Camp H."/>
            <person name="Overmann J."/>
            <person name="Amann R."/>
            <person name="Jetten M.S.M."/>
            <person name="Mascher T."/>
            <person name="Medema M.H."/>
            <person name="Devos D.P."/>
            <person name="Kaster A.-K."/>
            <person name="Ovreas L."/>
            <person name="Rohde M."/>
            <person name="Galperin M.Y."/>
            <person name="Jogler C."/>
        </authorList>
    </citation>
    <scope>NUCLEOTIDE SEQUENCE [LARGE SCALE GENOMIC DNA]</scope>
    <source>
        <strain evidence="7 8">SV_7m_r</strain>
    </source>
</reference>
<gene>
    <name evidence="7" type="ORF">SV7mr_44940</name>
</gene>
<feature type="domain" description="DUF1585" evidence="2">
    <location>
        <begin position="768"/>
        <end position="841"/>
    </location>
</feature>
<evidence type="ECO:0000259" key="5">
    <source>
        <dbReference type="Pfam" id="PF07631"/>
    </source>
</evidence>
<evidence type="ECO:0000259" key="6">
    <source>
        <dbReference type="Pfam" id="PF07635"/>
    </source>
</evidence>
<dbReference type="InterPro" id="IPR013036">
    <property type="entry name" value="DUF1587"/>
</dbReference>
<dbReference type="EMBL" id="CP036272">
    <property type="protein sequence ID" value="QDT61953.1"/>
    <property type="molecule type" value="Genomic_DNA"/>
</dbReference>
<proteinExistence type="predicted"/>
<feature type="domain" description="DUF1588" evidence="4">
    <location>
        <begin position="657"/>
        <end position="753"/>
    </location>
</feature>
<feature type="domain" description="DUF1592" evidence="5">
    <location>
        <begin position="511"/>
        <end position="638"/>
    </location>
</feature>
<dbReference type="Pfam" id="PF07631">
    <property type="entry name" value="PSD4"/>
    <property type="match status" value="1"/>
</dbReference>
<evidence type="ECO:0000313" key="7">
    <source>
        <dbReference type="EMBL" id="QDT61953.1"/>
    </source>
</evidence>
<dbReference type="InterPro" id="IPR013039">
    <property type="entry name" value="DUF1588"/>
</dbReference>
<feature type="compositionally biased region" description="Polar residues" evidence="1">
    <location>
        <begin position="386"/>
        <end position="395"/>
    </location>
</feature>
<evidence type="ECO:0008006" key="9">
    <source>
        <dbReference type="Google" id="ProtNLM"/>
    </source>
</evidence>
<dbReference type="InterPro" id="IPR011429">
    <property type="entry name" value="Cyt_c_Planctomycete-type"/>
</dbReference>
<dbReference type="AlphaFoldDB" id="A0A517T0U2"/>
<organism evidence="7 8">
    <name type="scientific">Stieleria bergensis</name>
    <dbReference type="NCBI Taxonomy" id="2528025"/>
    <lineage>
        <taxon>Bacteria</taxon>
        <taxon>Pseudomonadati</taxon>
        <taxon>Planctomycetota</taxon>
        <taxon>Planctomycetia</taxon>
        <taxon>Pirellulales</taxon>
        <taxon>Pirellulaceae</taxon>
        <taxon>Stieleria</taxon>
    </lineage>
</organism>
<evidence type="ECO:0000259" key="2">
    <source>
        <dbReference type="Pfam" id="PF07624"/>
    </source>
</evidence>
<sequence>MITSSPLQPGRPRGVPGFDRSFLALLGPSLLGLAFVALAGRPTDADQPASLNAFSQTYCLDCHNESDAAGGLNLGNSDFSQLTANDLDGRQHWEQILIRLQTRQMPPPDAERPEESEYQRVSTAIARRLDQLHRQQPRIPNVDTIRRLTRTEYANVIGDLLDIQIDATQWLPKDESSHGFDNITVGELSPALIHRYVSAAEAVSRLAVGRQGGTATGWTIRLPADLTQEYHLSPLPLGTRGGLNLKHAFPETGTYRVSVRLTRDRDEKVEGLYRTHELDILIDNKRRHRFQVEKPKGRNDFTQVDANLNTDLHVTAGMHDLGVTFVHQGDSLLEIKRKPFEASYNRHRHPRQQPAIFEVTVYGPLSPGDQQTTDGSQPAATAIAKQPSTHFSSTGSRRKIFTAIPKDDSIESQQAAAETNFRNLLFKAYRRPIDDADLAVPMRLFQEALKPTVTSSDATVTAAPAQSINGTPLWQQQFERAIERGLASILVNPNFFLKIESAASDDKPAPISNFELASRLSFFLWSSGPDQRLLELAEAGKLSDRQQLAAEAKRMLADPRSEALVNNFAAQWLYLRNVDAVKPDLRLFPDFDENLRRSMRQETEWLFRHVMQNNLPVTSLIDSEFTFLNQRLATHYEIPGVVGSHFRQVQLPADSPRGGLLRHASILAVTSYSTRTSPTIRGNWILENLLGTPPPPPPPNVPTIKENQPGTATTFREQLAQHRQNEACAGCHRLMDPIGFALDHYDAIGRWRAFNLDSTIDSQGTLPDGNEVDGVADLEHALLHNPQPFVRCLVEKLLTYGLGRGVDHRDAADVRKIVQQAASTGYRFEDLITGIVTSQPFGYRTKESLH</sequence>
<feature type="domain" description="DUF1587" evidence="3">
    <location>
        <begin position="146"/>
        <end position="208"/>
    </location>
</feature>
<dbReference type="Pfam" id="PF07627">
    <property type="entry name" value="PSCyt3"/>
    <property type="match status" value="1"/>
</dbReference>
<keyword evidence="8" id="KW-1185">Reference proteome</keyword>
<name>A0A517T0U2_9BACT</name>
<evidence type="ECO:0000313" key="8">
    <source>
        <dbReference type="Proteomes" id="UP000315003"/>
    </source>
</evidence>
<feature type="domain" description="Cytochrome C Planctomycete-type" evidence="6">
    <location>
        <begin position="59"/>
        <end position="109"/>
    </location>
</feature>
<evidence type="ECO:0000259" key="4">
    <source>
        <dbReference type="Pfam" id="PF07627"/>
    </source>
</evidence>
<accession>A0A517T0U2</accession>
<protein>
    <recommendedName>
        <fullName evidence="9">Planctomycete cytochrome C</fullName>
    </recommendedName>
</protein>
<dbReference type="Pfam" id="PF07626">
    <property type="entry name" value="PSD3"/>
    <property type="match status" value="1"/>
</dbReference>
<dbReference type="Pfam" id="PF07635">
    <property type="entry name" value="PSCyt1"/>
    <property type="match status" value="1"/>
</dbReference>
<evidence type="ECO:0000259" key="3">
    <source>
        <dbReference type="Pfam" id="PF07626"/>
    </source>
</evidence>